<evidence type="ECO:0000256" key="2">
    <source>
        <dbReference type="SAM" id="Phobius"/>
    </source>
</evidence>
<evidence type="ECO:0008006" key="5">
    <source>
        <dbReference type="Google" id="ProtNLM"/>
    </source>
</evidence>
<dbReference type="Proteomes" id="UP000467249">
    <property type="component" value="Chromosome"/>
</dbReference>
<evidence type="ECO:0000256" key="1">
    <source>
        <dbReference type="SAM" id="MobiDB-lite"/>
    </source>
</evidence>
<evidence type="ECO:0000313" key="3">
    <source>
        <dbReference type="EMBL" id="BBZ79493.1"/>
    </source>
</evidence>
<evidence type="ECO:0000313" key="4">
    <source>
        <dbReference type="Proteomes" id="UP000467249"/>
    </source>
</evidence>
<dbReference type="KEGG" id="many:MANY_48300"/>
<reference evidence="3 4" key="1">
    <citation type="journal article" date="2019" name="Emerg. Microbes Infect.">
        <title>Comprehensive subspecies identification of 175 nontuberculous mycobacteria species based on 7547 genomic profiles.</title>
        <authorList>
            <person name="Matsumoto Y."/>
            <person name="Kinjo T."/>
            <person name="Motooka D."/>
            <person name="Nabeya D."/>
            <person name="Jung N."/>
            <person name="Uechi K."/>
            <person name="Horii T."/>
            <person name="Iida T."/>
            <person name="Fujita J."/>
            <person name="Nakamura S."/>
        </authorList>
    </citation>
    <scope>NUCLEOTIDE SEQUENCE [LARGE SCALE GENOMIC DNA]</scope>
    <source>
        <strain evidence="3 4">JCM 30275</strain>
    </source>
</reference>
<feature type="region of interest" description="Disordered" evidence="1">
    <location>
        <begin position="37"/>
        <end position="89"/>
    </location>
</feature>
<dbReference type="EMBL" id="AP022620">
    <property type="protein sequence ID" value="BBZ79493.1"/>
    <property type="molecule type" value="Genomic_DNA"/>
</dbReference>
<keyword evidence="2" id="KW-0812">Transmembrane</keyword>
<keyword evidence="2" id="KW-0472">Membrane</keyword>
<keyword evidence="2" id="KW-1133">Transmembrane helix</keyword>
<name>A0A6N4WGE0_9MYCO</name>
<accession>A0A6N4WGE0</accession>
<feature type="region of interest" description="Disordered" evidence="1">
    <location>
        <begin position="117"/>
        <end position="151"/>
    </location>
</feature>
<organism evidence="3 4">
    <name type="scientific">Mycolicibacterium anyangense</name>
    <dbReference type="NCBI Taxonomy" id="1431246"/>
    <lineage>
        <taxon>Bacteria</taxon>
        <taxon>Bacillati</taxon>
        <taxon>Actinomycetota</taxon>
        <taxon>Actinomycetes</taxon>
        <taxon>Mycobacteriales</taxon>
        <taxon>Mycobacteriaceae</taxon>
        <taxon>Mycolicibacterium</taxon>
    </lineage>
</organism>
<feature type="transmembrane region" description="Helical" evidence="2">
    <location>
        <begin position="1209"/>
        <end position="1233"/>
    </location>
</feature>
<gene>
    <name evidence="3" type="ORF">MANY_48300</name>
</gene>
<feature type="compositionally biased region" description="Low complexity" evidence="1">
    <location>
        <begin position="58"/>
        <end position="89"/>
    </location>
</feature>
<feature type="compositionally biased region" description="Low complexity" evidence="1">
    <location>
        <begin position="37"/>
        <end position="51"/>
    </location>
</feature>
<sequence length="1301" mass="124548">MAMGVGHKSVYVGRVGALAVALGVGGMIAGLPVAAADTGSGDSGSSGSVAHSARKAAAKSTPGSASSASGNGKGSTTAKPAGAVSAESGAAASARRIHLGATDSVTPEPSPVAVKEISPTVGADVPATETTAPVLTAATPRGSLSTTPRGPLDWLTGGGGDPLGAFTGPLAWAALAVSRRETTNSTTVAPAAAIVTTGQPVASLTVVDPVDAFIRFFVGDGTADHPDAGIFFGNGYSYTSYEGACQSGPCNGGKGGFIGNGGNGFAGGDGGAAGFLGNGGKGGEGVDGINGGAGGDGGRGGLIAGNGGDGGNGASGTAPGGKGGAAGFLGAKGKNGTPGSAAVVGGVVAPATALNGNTTLTPTTVTVDPGDFSFWNDVVAPALTDLIKTGINYAGLSPSTQAAADAFIPVAVQLFGDHYFNDSVNEALSTLASNQDFLNYVVTKVANVVNAAGVPGQAAFVVGTAVGALVQTVLSDTNFQNAFGTFFQSLTLIPNGWGLVDLAAHLAEPGYTLNDLISQDIAQSAGALGTDLPTFLADGRLQSALSSGISTAVNVLTGVSSPSWAGSPSTAFVTFLGGALGQSVTAALGGGTVATTIGTAIGTSLTGLLTNPGVDGALASVFGGLVGLVPFGTDVRCSGLLCQTGVADALGTFASSVATALGGDGNPQTAIATALQTLLADNGFQDGVGTTLGNAVLFLLSSGDVRGALGSSVSTLVTQLAGNTSVRAWVAAEIQQKLGSALGGGALGSAVGTAVGGAVQNLLANTAAVQGLLSVLGAALGYDQVPVVLAHVIDAVLPKLIGGQDLLAALTSAWPSLKTEVTDVVGPVVHDVVQTLLTAPGLLSALGNVVSDVVSGIVGDSAVANLIGEQVADFLASALGSQPGGQQIADAVGSAVAGLLANSVVSDELGGLTGSVLTAFLGQTGVVTALVSAAQNAAVALVSGTSPGSVIQTALAALQANSAIRTALAATAGNIVNSVVTDTALISALGSAAASLVTQLAGDPQVQALVGGLLGSTYGPVIVGVLADPSAAADLAAAVGGALSTFFGQTGVPAALSAAASLIVATVLDGAPLPAVLQAALGGLAATPAIKTAIDAVVAQVLKATLDVPAVQYAVGGAAKELISKALPSGLGPVVGQVTQGALDSLLDNSAAQTLLTNLTVSIANGLPPADAINTVINAVIGSPQLQIAFGMAVGQGIGSLLGDNPVGFIVGGVVGVAATVLIGAASGLTLLVNGLRNLFGGAPAASSASVLYVIEPVPAPAELDTAVTAVSGLPRAASVDVGGFVGGHRLVTLELALAAG</sequence>
<keyword evidence="4" id="KW-1185">Reference proteome</keyword>
<proteinExistence type="predicted"/>
<protein>
    <recommendedName>
        <fullName evidence="5">PE-PGRS family protein</fullName>
    </recommendedName>
</protein>